<accession>A0A067MGN0</accession>
<dbReference type="Gene3D" id="1.10.150.50">
    <property type="entry name" value="Transcription Factor, Ets-1"/>
    <property type="match status" value="1"/>
</dbReference>
<reference evidence="2" key="1">
    <citation type="journal article" date="2014" name="Proc. Natl. Acad. Sci. U.S.A.">
        <title>Extensive sampling of basidiomycete genomes demonstrates inadequacy of the white-rot/brown-rot paradigm for wood decay fungi.</title>
        <authorList>
            <person name="Riley R."/>
            <person name="Salamov A.A."/>
            <person name="Brown D.W."/>
            <person name="Nagy L.G."/>
            <person name="Floudas D."/>
            <person name="Held B.W."/>
            <person name="Levasseur A."/>
            <person name="Lombard V."/>
            <person name="Morin E."/>
            <person name="Otillar R."/>
            <person name="Lindquist E.A."/>
            <person name="Sun H."/>
            <person name="LaButti K.M."/>
            <person name="Schmutz J."/>
            <person name="Jabbour D."/>
            <person name="Luo H."/>
            <person name="Baker S.E."/>
            <person name="Pisabarro A.G."/>
            <person name="Walton J.D."/>
            <person name="Blanchette R.A."/>
            <person name="Henrissat B."/>
            <person name="Martin F."/>
            <person name="Cullen D."/>
            <person name="Hibbett D.S."/>
            <person name="Grigoriev I.V."/>
        </authorList>
    </citation>
    <scope>NUCLEOTIDE SEQUENCE [LARGE SCALE GENOMIC DNA]</scope>
    <source>
        <strain evidence="2">FD-172 SS1</strain>
    </source>
</reference>
<evidence type="ECO:0000313" key="2">
    <source>
        <dbReference type="Proteomes" id="UP000027195"/>
    </source>
</evidence>
<dbReference type="AlphaFoldDB" id="A0A067MGN0"/>
<feature type="non-terminal residue" evidence="1">
    <location>
        <position position="1"/>
    </location>
</feature>
<dbReference type="InterPro" id="IPR013761">
    <property type="entry name" value="SAM/pointed_sf"/>
</dbReference>
<dbReference type="Proteomes" id="UP000027195">
    <property type="component" value="Unassembled WGS sequence"/>
</dbReference>
<evidence type="ECO:0008006" key="3">
    <source>
        <dbReference type="Google" id="ProtNLM"/>
    </source>
</evidence>
<name>A0A067MGN0_BOTB1</name>
<dbReference type="EMBL" id="KL198041">
    <property type="protein sequence ID" value="KDQ13825.1"/>
    <property type="molecule type" value="Genomic_DNA"/>
</dbReference>
<dbReference type="HOGENOM" id="CLU_2612422_0_0_1"/>
<keyword evidence="2" id="KW-1185">Reference proteome</keyword>
<dbReference type="InParanoid" id="A0A067MGN0"/>
<dbReference type="SUPFAM" id="SSF47769">
    <property type="entry name" value="SAM/Pointed domain"/>
    <property type="match status" value="1"/>
</dbReference>
<proteinExistence type="predicted"/>
<gene>
    <name evidence="1" type="ORF">BOTBODRAFT_111037</name>
</gene>
<protein>
    <recommendedName>
        <fullName evidence="3">SAM domain-containing protein</fullName>
    </recommendedName>
</protein>
<sequence length="79" mass="9250">DLTLLDDIYRWMWLHRIHSYARGFEGMTWAEIIMMDGAQLAAKGVRGIGPRTRFEGMFKVLRFRLGIQHPDNDGTYFDS</sequence>
<organism evidence="1 2">
    <name type="scientific">Botryobasidium botryosum (strain FD-172 SS1)</name>
    <dbReference type="NCBI Taxonomy" id="930990"/>
    <lineage>
        <taxon>Eukaryota</taxon>
        <taxon>Fungi</taxon>
        <taxon>Dikarya</taxon>
        <taxon>Basidiomycota</taxon>
        <taxon>Agaricomycotina</taxon>
        <taxon>Agaricomycetes</taxon>
        <taxon>Cantharellales</taxon>
        <taxon>Botryobasidiaceae</taxon>
        <taxon>Botryobasidium</taxon>
    </lineage>
</organism>
<evidence type="ECO:0000313" key="1">
    <source>
        <dbReference type="EMBL" id="KDQ13825.1"/>
    </source>
</evidence>